<comment type="catalytic activity">
    <reaction evidence="6">
        <text>D-fructose + ATP = D-fructose 6-phosphate + ADP + H(+)</text>
        <dbReference type="Rhea" id="RHEA:16125"/>
        <dbReference type="ChEBI" id="CHEBI:15378"/>
        <dbReference type="ChEBI" id="CHEBI:30616"/>
        <dbReference type="ChEBI" id="CHEBI:37721"/>
        <dbReference type="ChEBI" id="CHEBI:61527"/>
        <dbReference type="ChEBI" id="CHEBI:456216"/>
        <dbReference type="EC" id="2.7.1.4"/>
    </reaction>
</comment>
<evidence type="ECO:0000256" key="2">
    <source>
        <dbReference type="ARBA" id="ARBA00022723"/>
    </source>
</evidence>
<sequence length="298" mass="30384">MTDAPLVAGVELGGTKCVCVLATGPGDIRAEARVPTTTPGETLPAIEAILDRWAQEHRFAALGLASFGPVDVDRASPTYGAITATPKPGWRHVDVAQRLIARFAVPTGFDTDVSGAALAEGRWGGAQGLESFCYVTVGTGVGVGVISSGQPVRGLGHAEVGHLRIARAPGDSWPGACIYHGGCVEGLASGFAVEQRTGQRGETIGADDPVWGLVAHALGGMCHNLVLTAVPQRILIGGGVATKQPQLIPLIRAALIESLAGYAEADRIAAQIDAFIVPPALGDQAGPMGAIALGLDAL</sequence>
<comment type="cofactor">
    <cofactor evidence="1">
        <name>Mg(2+)</name>
        <dbReference type="ChEBI" id="CHEBI:18420"/>
    </cofactor>
</comment>
<dbReference type="SUPFAM" id="SSF53067">
    <property type="entry name" value="Actin-like ATPase domain"/>
    <property type="match status" value="1"/>
</dbReference>
<protein>
    <recommendedName>
        <fullName evidence="5">fructokinase</fullName>
        <ecNumber evidence="5">2.7.1.4</ecNumber>
    </recommendedName>
</protein>
<dbReference type="RefSeq" id="WP_270076731.1">
    <property type="nucleotide sequence ID" value="NZ_CP115174.1"/>
</dbReference>
<reference evidence="7 8" key="1">
    <citation type="submission" date="2022-12" db="EMBL/GenBank/DDBJ databases">
        <title>Sphingomonas abieness sp. nov., an endophytic bacterium isolated from Abies koreana.</title>
        <authorList>
            <person name="Jiang L."/>
            <person name="Lee J."/>
        </authorList>
    </citation>
    <scope>NUCLEOTIDE SEQUENCE [LARGE SCALE GENOMIC DNA]</scope>
    <source>
        <strain evidence="8">PAMB 00755</strain>
    </source>
</reference>
<evidence type="ECO:0000256" key="6">
    <source>
        <dbReference type="ARBA" id="ARBA00048451"/>
    </source>
</evidence>
<proteinExistence type="predicted"/>
<dbReference type="CDD" id="cd24067">
    <property type="entry name" value="ASKHA_NBD_ROK_BsFRK-like"/>
    <property type="match status" value="1"/>
</dbReference>
<evidence type="ECO:0000256" key="1">
    <source>
        <dbReference type="ARBA" id="ARBA00001946"/>
    </source>
</evidence>
<dbReference type="InterPro" id="IPR051804">
    <property type="entry name" value="Carb_Metab_Reg_Kinase/Isom"/>
</dbReference>
<dbReference type="EMBL" id="CP115174">
    <property type="protein sequence ID" value="WBO22083.1"/>
    <property type="molecule type" value="Genomic_DNA"/>
</dbReference>
<evidence type="ECO:0000256" key="3">
    <source>
        <dbReference type="ARBA" id="ARBA00022833"/>
    </source>
</evidence>
<dbReference type="PROSITE" id="PS01125">
    <property type="entry name" value="ROK"/>
    <property type="match status" value="1"/>
</dbReference>
<dbReference type="InterPro" id="IPR049874">
    <property type="entry name" value="ROK_cs"/>
</dbReference>
<dbReference type="EC" id="2.7.1.4" evidence="5"/>
<evidence type="ECO:0000313" key="7">
    <source>
        <dbReference type="EMBL" id="WBO22083.1"/>
    </source>
</evidence>
<keyword evidence="8" id="KW-1185">Reference proteome</keyword>
<name>A0ABY7NL54_9SPHN</name>
<dbReference type="Pfam" id="PF00480">
    <property type="entry name" value="ROK"/>
    <property type="match status" value="1"/>
</dbReference>
<dbReference type="Gene3D" id="3.30.420.40">
    <property type="match status" value="2"/>
</dbReference>
<keyword evidence="2" id="KW-0479">Metal-binding</keyword>
<evidence type="ECO:0000256" key="5">
    <source>
        <dbReference type="ARBA" id="ARBA00038887"/>
    </source>
</evidence>
<organism evidence="7 8">
    <name type="scientific">Sphingomonas abietis</name>
    <dbReference type="NCBI Taxonomy" id="3012344"/>
    <lineage>
        <taxon>Bacteria</taxon>
        <taxon>Pseudomonadati</taxon>
        <taxon>Pseudomonadota</taxon>
        <taxon>Alphaproteobacteria</taxon>
        <taxon>Sphingomonadales</taxon>
        <taxon>Sphingomonadaceae</taxon>
        <taxon>Sphingomonas</taxon>
    </lineage>
</organism>
<evidence type="ECO:0000313" key="8">
    <source>
        <dbReference type="Proteomes" id="UP001210865"/>
    </source>
</evidence>
<dbReference type="PANTHER" id="PTHR42742:SF3">
    <property type="entry name" value="FRUCTOKINASE"/>
    <property type="match status" value="1"/>
</dbReference>
<dbReference type="InterPro" id="IPR000600">
    <property type="entry name" value="ROK"/>
</dbReference>
<evidence type="ECO:0000256" key="4">
    <source>
        <dbReference type="ARBA" id="ARBA00022842"/>
    </source>
</evidence>
<keyword evidence="3" id="KW-0862">Zinc</keyword>
<dbReference type="PANTHER" id="PTHR42742">
    <property type="entry name" value="TRANSCRIPTIONAL REPRESSOR MPRA"/>
    <property type="match status" value="1"/>
</dbReference>
<dbReference type="Proteomes" id="UP001210865">
    <property type="component" value="Chromosome"/>
</dbReference>
<accession>A0ABY7NL54</accession>
<keyword evidence="4" id="KW-0460">Magnesium</keyword>
<dbReference type="InterPro" id="IPR043129">
    <property type="entry name" value="ATPase_NBD"/>
</dbReference>
<gene>
    <name evidence="7" type="ORF">PBT88_18290</name>
</gene>